<feature type="transmembrane region" description="Helical" evidence="6">
    <location>
        <begin position="157"/>
        <end position="175"/>
    </location>
</feature>
<dbReference type="PANTHER" id="PTHR13605">
    <property type="entry name" value="ER MEMBRANE PROTEIN COMPLEX SUBUNIT 7"/>
    <property type="match status" value="1"/>
</dbReference>
<evidence type="ECO:0000256" key="2">
    <source>
        <dbReference type="ARBA" id="ARBA00022692"/>
    </source>
</evidence>
<keyword evidence="8" id="KW-1185">Reference proteome</keyword>
<evidence type="ECO:0000313" key="9">
    <source>
        <dbReference type="RefSeq" id="XP_033464306.1"/>
    </source>
</evidence>
<dbReference type="InterPro" id="IPR019008">
    <property type="entry name" value="Beta_sandwich_EMC7"/>
</dbReference>
<keyword evidence="5 6" id="KW-0472">Membrane</keyword>
<dbReference type="AlphaFoldDB" id="A0A6J3MH53"/>
<protein>
    <recommendedName>
        <fullName evidence="7">ER membrane protein complex subunit 7 beta-sandwich domain-containing protein</fullName>
    </recommendedName>
</protein>
<evidence type="ECO:0000256" key="3">
    <source>
        <dbReference type="ARBA" id="ARBA00022729"/>
    </source>
</evidence>
<reference evidence="9" key="3">
    <citation type="submission" date="2025-08" db="UniProtKB">
        <authorList>
            <consortium name="RefSeq"/>
        </authorList>
    </citation>
    <scope>IDENTIFICATION</scope>
    <source>
        <strain evidence="9">CBS 342.82</strain>
    </source>
</reference>
<feature type="domain" description="ER membrane protein complex subunit 7 beta-sandwich" evidence="7">
    <location>
        <begin position="26"/>
        <end position="160"/>
    </location>
</feature>
<keyword evidence="4 6" id="KW-1133">Transmembrane helix</keyword>
<dbReference type="GeneID" id="54358095"/>
<name>A0A6J3MH53_9PEZI</name>
<evidence type="ECO:0000256" key="1">
    <source>
        <dbReference type="ARBA" id="ARBA00004167"/>
    </source>
</evidence>
<gene>
    <name evidence="9" type="ORF">K489DRAFT_295464</name>
</gene>
<evidence type="ECO:0000313" key="8">
    <source>
        <dbReference type="Proteomes" id="UP000504637"/>
    </source>
</evidence>
<dbReference type="InterPro" id="IPR039163">
    <property type="entry name" value="EMC7"/>
</dbReference>
<feature type="non-terminal residue" evidence="9">
    <location>
        <position position="226"/>
    </location>
</feature>
<dbReference type="GO" id="GO:0072546">
    <property type="term" value="C:EMC complex"/>
    <property type="evidence" value="ECO:0007669"/>
    <property type="project" value="TreeGrafter"/>
</dbReference>
<reference evidence="9" key="1">
    <citation type="submission" date="2020-01" db="EMBL/GenBank/DDBJ databases">
        <authorList>
            <consortium name="DOE Joint Genome Institute"/>
            <person name="Haridas S."/>
            <person name="Albert R."/>
            <person name="Binder M."/>
            <person name="Bloem J."/>
            <person name="Labutti K."/>
            <person name="Salamov A."/>
            <person name="Andreopoulos B."/>
            <person name="Baker S.E."/>
            <person name="Barry K."/>
            <person name="Bills G."/>
            <person name="Bluhm B.H."/>
            <person name="Cannon C."/>
            <person name="Castanera R."/>
            <person name="Culley D.E."/>
            <person name="Daum C."/>
            <person name="Ezra D."/>
            <person name="Gonzalez J.B."/>
            <person name="Henrissat B."/>
            <person name="Kuo A."/>
            <person name="Liang C."/>
            <person name="Lipzen A."/>
            <person name="Lutzoni F."/>
            <person name="Magnuson J."/>
            <person name="Mondo S."/>
            <person name="Nolan M."/>
            <person name="Ohm R."/>
            <person name="Pangilinan J."/>
            <person name="Park H.-J."/>
            <person name="Ramirez L."/>
            <person name="Alfaro M."/>
            <person name="Sun H."/>
            <person name="Tritt A."/>
            <person name="Yoshinaga Y."/>
            <person name="Zwiers L.-H."/>
            <person name="Turgeon B.G."/>
            <person name="Goodwin S.B."/>
            <person name="Spatafora J.W."/>
            <person name="Crous P.W."/>
            <person name="Grigoriev I.V."/>
        </authorList>
    </citation>
    <scope>NUCLEOTIDE SEQUENCE</scope>
    <source>
        <strain evidence="9">CBS 342.82</strain>
    </source>
</reference>
<dbReference type="Proteomes" id="UP000504637">
    <property type="component" value="Unplaced"/>
</dbReference>
<reference evidence="9" key="2">
    <citation type="submission" date="2020-04" db="EMBL/GenBank/DDBJ databases">
        <authorList>
            <consortium name="NCBI Genome Project"/>
        </authorList>
    </citation>
    <scope>NUCLEOTIDE SEQUENCE</scope>
    <source>
        <strain evidence="9">CBS 342.82</strain>
    </source>
</reference>
<dbReference type="RefSeq" id="XP_033464306.1">
    <property type="nucleotide sequence ID" value="XM_033600295.1"/>
</dbReference>
<dbReference type="OrthoDB" id="27095at2759"/>
<evidence type="ECO:0000256" key="6">
    <source>
        <dbReference type="SAM" id="Phobius"/>
    </source>
</evidence>
<feature type="non-terminal residue" evidence="9">
    <location>
        <position position="1"/>
    </location>
</feature>
<evidence type="ECO:0000259" key="7">
    <source>
        <dbReference type="Pfam" id="PF09430"/>
    </source>
</evidence>
<dbReference type="PANTHER" id="PTHR13605:SF4">
    <property type="entry name" value="ER MEMBRANE PROTEIN COMPLEX SUBUNIT 7"/>
    <property type="match status" value="1"/>
</dbReference>
<comment type="subcellular location">
    <subcellularLocation>
        <location evidence="1">Membrane</location>
        <topology evidence="1">Single-pass membrane protein</topology>
    </subcellularLocation>
</comment>
<keyword evidence="2 6" id="KW-0812">Transmembrane</keyword>
<dbReference type="Pfam" id="PF09430">
    <property type="entry name" value="EMC7_beta-sandw"/>
    <property type="match status" value="1"/>
</dbReference>
<proteinExistence type="predicted"/>
<sequence>IGFAALANAARLVVVVPPSQLLPEPSSLPSSTHAVLLGSPGGARYDSLLRRDNTFVFPELALDSYLFTIYARDYNFAPLRVDVATNASSTALSSEKYESSTVITAWQTFRGNQWSNKGPELDSARDTLIIRVQPLSGKDYYQQRAGFSILSFLKNPMILMGLFSVVMIVGIPYVMDNLDPEMKAELEEMQKSGSSASSAQAAAESFQNFDLAGWMAGKSAPAAPAK</sequence>
<keyword evidence="3" id="KW-0732">Signal</keyword>
<evidence type="ECO:0000256" key="5">
    <source>
        <dbReference type="ARBA" id="ARBA00023136"/>
    </source>
</evidence>
<organism evidence="9">
    <name type="scientific">Dissoconium aciculare CBS 342.82</name>
    <dbReference type="NCBI Taxonomy" id="1314786"/>
    <lineage>
        <taxon>Eukaryota</taxon>
        <taxon>Fungi</taxon>
        <taxon>Dikarya</taxon>
        <taxon>Ascomycota</taxon>
        <taxon>Pezizomycotina</taxon>
        <taxon>Dothideomycetes</taxon>
        <taxon>Dothideomycetidae</taxon>
        <taxon>Mycosphaerellales</taxon>
        <taxon>Dissoconiaceae</taxon>
        <taxon>Dissoconium</taxon>
    </lineage>
</organism>
<evidence type="ECO:0000256" key="4">
    <source>
        <dbReference type="ARBA" id="ARBA00022989"/>
    </source>
</evidence>
<accession>A0A6J3MH53</accession>